<dbReference type="Pfam" id="PF10448">
    <property type="entry name" value="POC3_POC4"/>
    <property type="match status" value="1"/>
</dbReference>
<dbReference type="GO" id="GO:0032991">
    <property type="term" value="C:protein-containing complex"/>
    <property type="evidence" value="ECO:0007669"/>
    <property type="project" value="EnsemblFungi"/>
</dbReference>
<dbReference type="FunCoup" id="G8JVU4">
    <property type="interactions" value="25"/>
</dbReference>
<dbReference type="Proteomes" id="UP000006790">
    <property type="component" value="Chromosome 7"/>
</dbReference>
<dbReference type="GO" id="GO:0051131">
    <property type="term" value="P:chaperone-mediated protein complex assembly"/>
    <property type="evidence" value="ECO:0007669"/>
    <property type="project" value="EnsemblFungi"/>
</dbReference>
<dbReference type="GeneID" id="11471238"/>
<dbReference type="HOGENOM" id="CLU_133914_0_0_1"/>
<keyword evidence="2" id="KW-1185">Reference proteome</keyword>
<reference evidence="2" key="1">
    <citation type="journal article" date="2012" name="G3 (Bethesda)">
        <title>Pichia sorbitophila, an interspecies yeast hybrid reveals early steps of genome resolution following polyploidization.</title>
        <authorList>
            <person name="Leh Louis V."/>
            <person name="Despons L."/>
            <person name="Friedrich A."/>
            <person name="Martin T."/>
            <person name="Durrens P."/>
            <person name="Casaregola S."/>
            <person name="Neuveglise C."/>
            <person name="Fairhead C."/>
            <person name="Marck C."/>
            <person name="Cruz J.A."/>
            <person name="Straub M.L."/>
            <person name="Kugler V."/>
            <person name="Sacerdot C."/>
            <person name="Uzunov Z."/>
            <person name="Thierry A."/>
            <person name="Weiss S."/>
            <person name="Bleykasten C."/>
            <person name="De Montigny J."/>
            <person name="Jacques N."/>
            <person name="Jung P."/>
            <person name="Lemaire M."/>
            <person name="Mallet S."/>
            <person name="Morel G."/>
            <person name="Richard G.F."/>
            <person name="Sarkar A."/>
            <person name="Savel G."/>
            <person name="Schacherer J."/>
            <person name="Seret M.L."/>
            <person name="Talla E."/>
            <person name="Samson G."/>
            <person name="Jubin C."/>
            <person name="Poulain J."/>
            <person name="Vacherie B."/>
            <person name="Barbe V."/>
            <person name="Pelletier E."/>
            <person name="Sherman D.J."/>
            <person name="Westhof E."/>
            <person name="Weissenbach J."/>
            <person name="Baret P.V."/>
            <person name="Wincker P."/>
            <person name="Gaillardin C."/>
            <person name="Dujon B."/>
            <person name="Souciet J.L."/>
        </authorList>
    </citation>
    <scope>NUCLEOTIDE SEQUENCE [LARGE SCALE GENOMIC DNA]</scope>
    <source>
        <strain evidence="2">CBS 270.75 / DBVPG 7215 / KCTC 17166 / NRRL Y-17582</strain>
    </source>
</reference>
<protein>
    <recommendedName>
        <fullName evidence="3">Proteasome chaperone 3</fullName>
    </recommendedName>
</protein>
<dbReference type="InterPro" id="IPR053720">
    <property type="entry name" value="Psm_Assembly_Chaperone"/>
</dbReference>
<dbReference type="RefSeq" id="XP_003647776.1">
    <property type="nucleotide sequence ID" value="XM_003647728.1"/>
</dbReference>
<dbReference type="eggNOG" id="ENOG502S42X">
    <property type="taxonomic scope" value="Eukaryota"/>
</dbReference>
<dbReference type="STRING" id="931890.G8JVU4"/>
<evidence type="ECO:0008006" key="3">
    <source>
        <dbReference type="Google" id="ProtNLM"/>
    </source>
</evidence>
<evidence type="ECO:0000313" key="1">
    <source>
        <dbReference type="EMBL" id="AET40959.1"/>
    </source>
</evidence>
<dbReference type="InParanoid" id="G8JVU4"/>
<dbReference type="GO" id="GO:0043248">
    <property type="term" value="P:proteasome assembly"/>
    <property type="evidence" value="ECO:0007669"/>
    <property type="project" value="EnsemblFungi"/>
</dbReference>
<sequence>MFYKELHKGITKDLFSGPEDGANEVTICAVHFSNAIQLSIRLNGEVDASYEVKPKGISRSVGDVGPLTLEMLEGEDGDDDESVYVDDHMSRYHITTKMGAADDQKLPVVCMQIAELYRRVIVPANLDGRAEDAPNHHMLITLSTKFWRRGGTANHAKGNDFEILVFLLQSIKEAYGLGS</sequence>
<dbReference type="Gene3D" id="3.30.230.90">
    <property type="match status" value="1"/>
</dbReference>
<dbReference type="OMA" id="CTQIAEL"/>
<dbReference type="AlphaFoldDB" id="G8JVU4"/>
<dbReference type="GO" id="GO:0005634">
    <property type="term" value="C:nucleus"/>
    <property type="evidence" value="ECO:0007669"/>
    <property type="project" value="EnsemblFungi"/>
</dbReference>
<name>G8JVU4_ERECY</name>
<proteinExistence type="predicted"/>
<dbReference type="InterPro" id="IPR018854">
    <property type="entry name" value="Psome_chaperone_3/4"/>
</dbReference>
<dbReference type="GO" id="GO:0070481">
    <property type="term" value="P:nuclear-transcribed mRNA catabolic process, non-stop decay"/>
    <property type="evidence" value="ECO:0007669"/>
    <property type="project" value="EnsemblFungi"/>
</dbReference>
<dbReference type="OrthoDB" id="3980246at2759"/>
<accession>G8JVU4</accession>
<dbReference type="GO" id="GO:0005737">
    <property type="term" value="C:cytoplasm"/>
    <property type="evidence" value="ECO:0007669"/>
    <property type="project" value="EnsemblFungi"/>
</dbReference>
<organism evidence="1 2">
    <name type="scientific">Eremothecium cymbalariae (strain CBS 270.75 / DBVPG 7215 / KCTC 17166 / NRRL Y-17582)</name>
    <name type="common">Yeast</name>
    <dbReference type="NCBI Taxonomy" id="931890"/>
    <lineage>
        <taxon>Eukaryota</taxon>
        <taxon>Fungi</taxon>
        <taxon>Dikarya</taxon>
        <taxon>Ascomycota</taxon>
        <taxon>Saccharomycotina</taxon>
        <taxon>Saccharomycetes</taxon>
        <taxon>Saccharomycetales</taxon>
        <taxon>Saccharomycetaceae</taxon>
        <taxon>Eremothecium</taxon>
    </lineage>
</organism>
<dbReference type="KEGG" id="erc:Ecym_7107"/>
<dbReference type="EMBL" id="CP002503">
    <property type="protein sequence ID" value="AET40959.1"/>
    <property type="molecule type" value="Genomic_DNA"/>
</dbReference>
<gene>
    <name evidence="1" type="ordered locus">Ecym_7107</name>
</gene>
<evidence type="ECO:0000313" key="2">
    <source>
        <dbReference type="Proteomes" id="UP000006790"/>
    </source>
</evidence>